<organism evidence="5 6">
    <name type="scientific">Sphingomonas kyeonggiensis</name>
    <dbReference type="NCBI Taxonomy" id="1268553"/>
    <lineage>
        <taxon>Bacteria</taxon>
        <taxon>Pseudomonadati</taxon>
        <taxon>Pseudomonadota</taxon>
        <taxon>Alphaproteobacteria</taxon>
        <taxon>Sphingomonadales</taxon>
        <taxon>Sphingomonadaceae</taxon>
        <taxon>Sphingomonas</taxon>
    </lineage>
</organism>
<dbReference type="InterPro" id="IPR011611">
    <property type="entry name" value="PfkB_dom"/>
</dbReference>
<keyword evidence="6" id="KW-1185">Reference proteome</keyword>
<protein>
    <submittedName>
        <fullName evidence="5">2-dehydro-3-deoxygluconokinase</fullName>
        <ecNumber evidence="5">2.7.1.45</ecNumber>
    </submittedName>
</protein>
<evidence type="ECO:0000256" key="1">
    <source>
        <dbReference type="ARBA" id="ARBA00010688"/>
    </source>
</evidence>
<keyword evidence="2 5" id="KW-0808">Transferase</keyword>
<sequence>MATGLASSGPARIIGFGEVLTRLATQGKVQLPQATSLDLHVGGAEANVMAALATLGHHAAMVSAIPANGLGDGAWRALSAAGIDLSRSFRAPGRQGLYFLAPGGSLRASEILYDRAGSAFASHDWSAFDWSTAFAGAEWLHVSGITPALGPDLAATTGAAMAAARAAGLRVSFDGNYRANLWESWDSDPRTILTELVRQADLFFANHRDMALLLDHPFSGDGEARRREAALAGFEAFPNLQWIASTARRVETSDCHRLAARIDTPETGFQTPEIAMPGIVDRIGGGDAFAAGVLHGLLEGATAPRTAELGLALACLKHSVPGDMALFPRADVEGFSGEGADVKR</sequence>
<dbReference type="Gene3D" id="3.40.1190.20">
    <property type="match status" value="1"/>
</dbReference>
<dbReference type="GO" id="GO:0008673">
    <property type="term" value="F:2-dehydro-3-deoxygluconokinase activity"/>
    <property type="evidence" value="ECO:0007669"/>
    <property type="project" value="UniProtKB-EC"/>
</dbReference>
<comment type="caution">
    <text evidence="5">The sequence shown here is derived from an EMBL/GenBank/DDBJ whole genome shotgun (WGS) entry which is preliminary data.</text>
</comment>
<dbReference type="RefSeq" id="WP_183999667.1">
    <property type="nucleotide sequence ID" value="NZ_JACIEH010000003.1"/>
</dbReference>
<dbReference type="InterPro" id="IPR052700">
    <property type="entry name" value="Carb_kinase_PfkB-like"/>
</dbReference>
<proteinExistence type="inferred from homology"/>
<name>A0A7W6JXG6_9SPHN</name>
<evidence type="ECO:0000259" key="4">
    <source>
        <dbReference type="Pfam" id="PF00294"/>
    </source>
</evidence>
<dbReference type="EC" id="2.7.1.45" evidence="5"/>
<gene>
    <name evidence="5" type="ORF">GGR46_003938</name>
</gene>
<dbReference type="SUPFAM" id="SSF53613">
    <property type="entry name" value="Ribokinase-like"/>
    <property type="match status" value="1"/>
</dbReference>
<evidence type="ECO:0000313" key="6">
    <source>
        <dbReference type="Proteomes" id="UP000557392"/>
    </source>
</evidence>
<dbReference type="Pfam" id="PF00294">
    <property type="entry name" value="PfkB"/>
    <property type="match status" value="1"/>
</dbReference>
<dbReference type="EMBL" id="JACIEH010000003">
    <property type="protein sequence ID" value="MBB4100366.1"/>
    <property type="molecule type" value="Genomic_DNA"/>
</dbReference>
<accession>A0A7W6JXG6</accession>
<evidence type="ECO:0000256" key="2">
    <source>
        <dbReference type="ARBA" id="ARBA00022679"/>
    </source>
</evidence>
<dbReference type="Proteomes" id="UP000557392">
    <property type="component" value="Unassembled WGS sequence"/>
</dbReference>
<keyword evidence="3 5" id="KW-0418">Kinase</keyword>
<dbReference type="PANTHER" id="PTHR43320:SF2">
    <property type="entry name" value="2-DEHYDRO-3-DEOXYGLUCONOKINASE_2-DEHYDRO-3-DEOXYGALACTONOKINASE"/>
    <property type="match status" value="1"/>
</dbReference>
<dbReference type="CDD" id="cd01166">
    <property type="entry name" value="KdgK"/>
    <property type="match status" value="1"/>
</dbReference>
<evidence type="ECO:0000313" key="5">
    <source>
        <dbReference type="EMBL" id="MBB4100366.1"/>
    </source>
</evidence>
<comment type="similarity">
    <text evidence="1">Belongs to the carbohydrate kinase PfkB family.</text>
</comment>
<reference evidence="5 6" key="1">
    <citation type="submission" date="2020-08" db="EMBL/GenBank/DDBJ databases">
        <title>Genomic Encyclopedia of Type Strains, Phase IV (KMG-IV): sequencing the most valuable type-strain genomes for metagenomic binning, comparative biology and taxonomic classification.</title>
        <authorList>
            <person name="Goeker M."/>
        </authorList>
    </citation>
    <scope>NUCLEOTIDE SEQUENCE [LARGE SCALE GENOMIC DNA]</scope>
    <source>
        <strain evidence="5 6">DSM 101806</strain>
    </source>
</reference>
<feature type="domain" description="Carbohydrate kinase PfkB" evidence="4">
    <location>
        <begin position="28"/>
        <end position="325"/>
    </location>
</feature>
<dbReference type="AlphaFoldDB" id="A0A7W6JXG6"/>
<dbReference type="InterPro" id="IPR029056">
    <property type="entry name" value="Ribokinase-like"/>
</dbReference>
<evidence type="ECO:0000256" key="3">
    <source>
        <dbReference type="ARBA" id="ARBA00022777"/>
    </source>
</evidence>
<dbReference type="PANTHER" id="PTHR43320">
    <property type="entry name" value="SUGAR KINASE"/>
    <property type="match status" value="1"/>
</dbReference>